<keyword evidence="2" id="KW-1185">Reference proteome</keyword>
<organism evidence="1 2">
    <name type="scientific">Exophiala spinifera</name>
    <dbReference type="NCBI Taxonomy" id="91928"/>
    <lineage>
        <taxon>Eukaryota</taxon>
        <taxon>Fungi</taxon>
        <taxon>Dikarya</taxon>
        <taxon>Ascomycota</taxon>
        <taxon>Pezizomycotina</taxon>
        <taxon>Eurotiomycetes</taxon>
        <taxon>Chaetothyriomycetidae</taxon>
        <taxon>Chaetothyriales</taxon>
        <taxon>Herpotrichiellaceae</taxon>
        <taxon>Exophiala</taxon>
    </lineage>
</organism>
<name>A0A0D2A276_9EURO</name>
<protein>
    <submittedName>
        <fullName evidence="1">Uncharacterized protein</fullName>
    </submittedName>
</protein>
<accession>A0A0D2A276</accession>
<dbReference type="HOGENOM" id="CLU_033726_2_1_1"/>
<evidence type="ECO:0000313" key="1">
    <source>
        <dbReference type="EMBL" id="KIW19007.1"/>
    </source>
</evidence>
<dbReference type="Proteomes" id="UP000053328">
    <property type="component" value="Unassembled WGS sequence"/>
</dbReference>
<evidence type="ECO:0000313" key="2">
    <source>
        <dbReference type="Proteomes" id="UP000053328"/>
    </source>
</evidence>
<dbReference type="PANTHER" id="PTHR38116">
    <property type="entry name" value="CHROMOSOME 7, WHOLE GENOME SHOTGUN SEQUENCE"/>
    <property type="match status" value="1"/>
</dbReference>
<gene>
    <name evidence="1" type="ORF">PV08_03297</name>
</gene>
<dbReference type="RefSeq" id="XP_016239223.1">
    <property type="nucleotide sequence ID" value="XM_016377653.1"/>
</dbReference>
<dbReference type="STRING" id="91928.A0A0D2A276"/>
<dbReference type="EMBL" id="KN847493">
    <property type="protein sequence ID" value="KIW19007.1"/>
    <property type="molecule type" value="Genomic_DNA"/>
</dbReference>
<sequence>MVVLRLTHLFDCQDETSEAMRISELPHPVALPPLLEPTPLQRQVPHPPYVDLFPLPGLRDALIQADGKYDDCELCIDLLGSIADPQIPGYSKSEDEGENARKGLVVWGEPWRVDSWEVEEGFVKKWGWMLKANCEPLLRSTDKWREVRGDEPLRWKEWGLSS</sequence>
<dbReference type="VEuPathDB" id="FungiDB:PV08_03297"/>
<dbReference type="AlphaFoldDB" id="A0A0D2A276"/>
<dbReference type="Pfam" id="PF11905">
    <property type="entry name" value="DUF3425"/>
    <property type="match status" value="1"/>
</dbReference>
<proteinExistence type="predicted"/>
<dbReference type="PANTHER" id="PTHR38116:SF1">
    <property type="entry name" value="BZIP DOMAIN-CONTAINING PROTEIN"/>
    <property type="match status" value="1"/>
</dbReference>
<reference evidence="1 2" key="1">
    <citation type="submission" date="2015-01" db="EMBL/GenBank/DDBJ databases">
        <title>The Genome Sequence of Exophiala spinifera CBS89968.</title>
        <authorList>
            <consortium name="The Broad Institute Genomics Platform"/>
            <person name="Cuomo C."/>
            <person name="de Hoog S."/>
            <person name="Gorbushina A."/>
            <person name="Stielow B."/>
            <person name="Teixiera M."/>
            <person name="Abouelleil A."/>
            <person name="Chapman S.B."/>
            <person name="Priest M."/>
            <person name="Young S.K."/>
            <person name="Wortman J."/>
            <person name="Nusbaum C."/>
            <person name="Birren B."/>
        </authorList>
    </citation>
    <scope>NUCLEOTIDE SEQUENCE [LARGE SCALE GENOMIC DNA]</scope>
    <source>
        <strain evidence="1 2">CBS 89968</strain>
    </source>
</reference>
<dbReference type="InterPro" id="IPR021833">
    <property type="entry name" value="DUF3425"/>
</dbReference>
<dbReference type="GeneID" id="27330380"/>
<dbReference type="OrthoDB" id="2245989at2759"/>